<dbReference type="GO" id="GO:0043565">
    <property type="term" value="F:sequence-specific DNA binding"/>
    <property type="evidence" value="ECO:0007669"/>
    <property type="project" value="TreeGrafter"/>
</dbReference>
<dbReference type="Proteomes" id="UP000185904">
    <property type="component" value="Unassembled WGS sequence"/>
</dbReference>
<evidence type="ECO:0000256" key="6">
    <source>
        <dbReference type="SAM" id="MobiDB-lite"/>
    </source>
</evidence>
<dbReference type="AlphaFoldDB" id="A0A178D2Q7"/>
<feature type="region of interest" description="Disordered" evidence="6">
    <location>
        <begin position="1"/>
        <end position="32"/>
    </location>
</feature>
<dbReference type="InterPro" id="IPR051711">
    <property type="entry name" value="Stress_Response_Reg"/>
</dbReference>
<organism evidence="7 8">
    <name type="scientific">Fonsecaea nubica</name>
    <dbReference type="NCBI Taxonomy" id="856822"/>
    <lineage>
        <taxon>Eukaryota</taxon>
        <taxon>Fungi</taxon>
        <taxon>Dikarya</taxon>
        <taxon>Ascomycota</taxon>
        <taxon>Pezizomycotina</taxon>
        <taxon>Eurotiomycetes</taxon>
        <taxon>Chaetothyriomycetidae</taxon>
        <taxon>Chaetothyriales</taxon>
        <taxon>Herpotrichiellaceae</taxon>
        <taxon>Fonsecaea</taxon>
    </lineage>
</organism>
<feature type="region of interest" description="Disordered" evidence="6">
    <location>
        <begin position="571"/>
        <end position="625"/>
    </location>
</feature>
<evidence type="ECO:0000256" key="4">
    <source>
        <dbReference type="ARBA" id="ARBA00023163"/>
    </source>
</evidence>
<dbReference type="GO" id="GO:0045944">
    <property type="term" value="P:positive regulation of transcription by RNA polymerase II"/>
    <property type="evidence" value="ECO:0007669"/>
    <property type="project" value="TreeGrafter"/>
</dbReference>
<evidence type="ECO:0008006" key="9">
    <source>
        <dbReference type="Google" id="ProtNLM"/>
    </source>
</evidence>
<dbReference type="EMBL" id="LVCJ01000022">
    <property type="protein sequence ID" value="OAL36470.1"/>
    <property type="molecule type" value="Genomic_DNA"/>
</dbReference>
<evidence type="ECO:0000256" key="2">
    <source>
        <dbReference type="ARBA" id="ARBA00023015"/>
    </source>
</evidence>
<keyword evidence="8" id="KW-1185">Reference proteome</keyword>
<keyword evidence="5" id="KW-0539">Nucleus</keyword>
<comment type="subcellular location">
    <subcellularLocation>
        <location evidence="1">Nucleus</location>
    </subcellularLocation>
</comment>
<dbReference type="RefSeq" id="XP_022501482.1">
    <property type="nucleotide sequence ID" value="XM_022642664.1"/>
</dbReference>
<feature type="compositionally biased region" description="Basic and acidic residues" evidence="6">
    <location>
        <begin position="593"/>
        <end position="603"/>
    </location>
</feature>
<keyword evidence="2" id="KW-0805">Transcription regulation</keyword>
<reference evidence="7 8" key="1">
    <citation type="submission" date="2016-03" db="EMBL/GenBank/DDBJ databases">
        <title>The draft genome sequence of Fonsecaea nubica causative agent of cutaneous subcutaneous infection in human host.</title>
        <authorList>
            <person name="Costa F."/>
            <person name="Sybren D.H."/>
            <person name="Raittz R.T."/>
            <person name="Weiss V.A."/>
            <person name="Leao A.C."/>
            <person name="Gomes R."/>
            <person name="De Souza E.M."/>
            <person name="Pedrosa F.O."/>
            <person name="Steffens M.B."/>
            <person name="Bombassaro A."/>
            <person name="Tadra-Sfeir M.Z."/>
            <person name="Moreno L.F."/>
            <person name="Najafzadeh M.J."/>
            <person name="Felipe M.S."/>
            <person name="Teixeira M."/>
            <person name="Sun J."/>
            <person name="Xi L."/>
            <person name="Castro M.A."/>
            <person name="Vicente V.A."/>
        </authorList>
    </citation>
    <scope>NUCLEOTIDE SEQUENCE [LARGE SCALE GENOMIC DNA]</scope>
    <source>
        <strain evidence="7 8">CBS 269.64</strain>
    </source>
</reference>
<dbReference type="CDD" id="cd12148">
    <property type="entry name" value="fungal_TF_MHR"/>
    <property type="match status" value="1"/>
</dbReference>
<evidence type="ECO:0000313" key="8">
    <source>
        <dbReference type="Proteomes" id="UP000185904"/>
    </source>
</evidence>
<dbReference type="OrthoDB" id="3266505at2759"/>
<evidence type="ECO:0000256" key="1">
    <source>
        <dbReference type="ARBA" id="ARBA00004123"/>
    </source>
</evidence>
<sequence>MSKNYSRLIPDSDGGDAALHSPRGPPGWHESGYLGQTVRTDDLGREPDHLESNALASIVDAVHSECQNIYPGIILEPRHLATIVSLILNKNSSSVGAQMLVHGSQFREPAKVAFDSPLQNAHREQECQPPRSAQVQEQGYEVSGSHDGFFSSVVKVVSHDGDHSFPTGHKAFYTSKILMPGDNASVVGNTLLSLPTEAEADFHLSTFFLYLESNWFYFEETWLREVFSLVFQAKRGQCQVDDTLLCLSLMVMALGASFKHLRSLDSNMDQNRQTQQHDHPSDTLPGAEYFNQAQRLIPQALRRPSLLSVQKGWLAQYIREGPGSAKARISMALGYPEMLQTTEISISLPTRLDDIDQSCPTRVDRLTAFTELTLLHSLVIRKRLDGSDLIALNEIRTLLEQWKDRLPPSILDHSEAQVRATLHLDMMYQMVWVDLGRRTLLDLVKNHLKGQHGGVPHGRETGEQTPVQRELSTRCVGAALKVLEAIATLHRRSLLARFSYTDLHSCISATVILLLGSIQHEESEALPSFQHAIDQGMEALDFLAGGDKNAGHGYKLVRLLQNTVARLRRRAHVRRGGPGISSSTLASPLPPRPGDENDDHQNKVDSGPRPSPAEGSVHDPVELSWSGGLEPRLAADRAHHFPHLRQTARPDNHGGHREDHRGLDFATWESLSAYYSAQDLQLFGFDGFQIFGEGDLMDEFGTSPPDDRGQAGFST</sequence>
<evidence type="ECO:0000256" key="3">
    <source>
        <dbReference type="ARBA" id="ARBA00023125"/>
    </source>
</evidence>
<dbReference type="PANTHER" id="PTHR47540:SF6">
    <property type="entry name" value="ZN(II)2CYS6 TRANSCRIPTION FACTOR (EUROFUNG)"/>
    <property type="match status" value="1"/>
</dbReference>
<evidence type="ECO:0000256" key="5">
    <source>
        <dbReference type="ARBA" id="ARBA00023242"/>
    </source>
</evidence>
<keyword evidence="3" id="KW-0238">DNA-binding</keyword>
<keyword evidence="4" id="KW-0804">Transcription</keyword>
<gene>
    <name evidence="7" type="ORF">AYO20_04366</name>
</gene>
<comment type="caution">
    <text evidence="7">The sequence shown here is derived from an EMBL/GenBank/DDBJ whole genome shotgun (WGS) entry which is preliminary data.</text>
</comment>
<dbReference type="GeneID" id="34587786"/>
<evidence type="ECO:0000313" key="7">
    <source>
        <dbReference type="EMBL" id="OAL36470.1"/>
    </source>
</evidence>
<dbReference type="GO" id="GO:0005634">
    <property type="term" value="C:nucleus"/>
    <property type="evidence" value="ECO:0007669"/>
    <property type="project" value="UniProtKB-SubCell"/>
</dbReference>
<protein>
    <recommendedName>
        <fullName evidence="9">Transcription factor domain-containing protein</fullName>
    </recommendedName>
</protein>
<dbReference type="PANTHER" id="PTHR47540">
    <property type="entry name" value="THIAMINE REPRESSIBLE GENES REGULATORY PROTEIN THI5"/>
    <property type="match status" value="1"/>
</dbReference>
<accession>A0A178D2Q7</accession>
<name>A0A178D2Q7_9EURO</name>
<proteinExistence type="predicted"/>